<dbReference type="InterPro" id="IPR008160">
    <property type="entry name" value="Collagen"/>
</dbReference>
<dbReference type="EMBL" id="CALNXK010000359">
    <property type="protein sequence ID" value="CAH3183635.1"/>
    <property type="molecule type" value="Genomic_DNA"/>
</dbReference>
<dbReference type="PANTHER" id="PTHR24637:SF377">
    <property type="entry name" value="COLLAGEN TYPE IX ALPHA 1 CHAIN"/>
    <property type="match status" value="1"/>
</dbReference>
<evidence type="ECO:0000313" key="3">
    <source>
        <dbReference type="EMBL" id="CAH3183635.1"/>
    </source>
</evidence>
<accession>A0ABN8RZ48</accession>
<feature type="compositionally biased region" description="Basic residues" evidence="1">
    <location>
        <begin position="173"/>
        <end position="182"/>
    </location>
</feature>
<evidence type="ECO:0000256" key="1">
    <source>
        <dbReference type="SAM" id="MobiDB-lite"/>
    </source>
</evidence>
<name>A0ABN8RZ48_9CNID</name>
<gene>
    <name evidence="3" type="ORF">PLOB_00028702</name>
</gene>
<evidence type="ECO:0000256" key="2">
    <source>
        <dbReference type="SAM" id="Phobius"/>
    </source>
</evidence>
<keyword evidence="2" id="KW-0812">Transmembrane</keyword>
<dbReference type="Proteomes" id="UP001159405">
    <property type="component" value="Unassembled WGS sequence"/>
</dbReference>
<feature type="region of interest" description="Disordered" evidence="1">
    <location>
        <begin position="94"/>
        <end position="119"/>
    </location>
</feature>
<organism evidence="3 4">
    <name type="scientific">Porites lobata</name>
    <dbReference type="NCBI Taxonomy" id="104759"/>
    <lineage>
        <taxon>Eukaryota</taxon>
        <taxon>Metazoa</taxon>
        <taxon>Cnidaria</taxon>
        <taxon>Anthozoa</taxon>
        <taxon>Hexacorallia</taxon>
        <taxon>Scleractinia</taxon>
        <taxon>Fungiina</taxon>
        <taxon>Poritidae</taxon>
        <taxon>Porites</taxon>
    </lineage>
</organism>
<evidence type="ECO:0000313" key="4">
    <source>
        <dbReference type="Proteomes" id="UP001159405"/>
    </source>
</evidence>
<keyword evidence="4" id="KW-1185">Reference proteome</keyword>
<reference evidence="3 4" key="1">
    <citation type="submission" date="2022-05" db="EMBL/GenBank/DDBJ databases">
        <authorList>
            <consortium name="Genoscope - CEA"/>
            <person name="William W."/>
        </authorList>
    </citation>
    <scope>NUCLEOTIDE SEQUENCE [LARGE SCALE GENOMIC DNA]</scope>
</reference>
<comment type="caution">
    <text evidence="3">The sequence shown here is derived from an EMBL/GenBank/DDBJ whole genome shotgun (WGS) entry which is preliminary data.</text>
</comment>
<feature type="region of interest" description="Disordered" evidence="1">
    <location>
        <begin position="151"/>
        <end position="241"/>
    </location>
</feature>
<feature type="compositionally biased region" description="Basic and acidic residues" evidence="1">
    <location>
        <begin position="94"/>
        <end position="106"/>
    </location>
</feature>
<keyword evidence="2" id="KW-1133">Transmembrane helix</keyword>
<feature type="transmembrane region" description="Helical" evidence="2">
    <location>
        <begin position="20"/>
        <end position="37"/>
    </location>
</feature>
<dbReference type="Pfam" id="PF01391">
    <property type="entry name" value="Collagen"/>
    <property type="match status" value="1"/>
</dbReference>
<sequence length="241" mass="26239">MASVNSLKSHRLLDFLSSIRPSFLSVVLLFGCGCLWMKNETTNGRLTALETRINMFPLEVLVKNGRSTENSVQRTTLKPKEEFARHLLRKIQREMKFDDTSDESGKSRTSAKPRNRRQVLNVTSATISIHDVQKEISKQFAQLMPTKYCKSSEKVCPTGPAGLPGPIGAQGPRGRRGPRGKRGNPGSFGPPGKSGMAGLPGSRGEKGDKGEPGNPGPPWRPGESISAPQVILSPANHTRDE</sequence>
<dbReference type="PANTHER" id="PTHR24637">
    <property type="entry name" value="COLLAGEN"/>
    <property type="match status" value="1"/>
</dbReference>
<keyword evidence="2" id="KW-0472">Membrane</keyword>
<protein>
    <submittedName>
        <fullName evidence="3">Uncharacterized protein</fullName>
    </submittedName>
</protein>
<proteinExistence type="predicted"/>